<name>A0A537J031_9BACT</name>
<protein>
    <submittedName>
        <fullName evidence="2">DUF502 domain-containing protein</fullName>
    </submittedName>
</protein>
<evidence type="ECO:0000313" key="2">
    <source>
        <dbReference type="EMBL" id="TMI76883.1"/>
    </source>
</evidence>
<proteinExistence type="predicted"/>
<feature type="transmembrane region" description="Helical" evidence="1">
    <location>
        <begin position="7"/>
        <end position="29"/>
    </location>
</feature>
<evidence type="ECO:0000313" key="3">
    <source>
        <dbReference type="Proteomes" id="UP000318834"/>
    </source>
</evidence>
<dbReference type="EMBL" id="VBAP01000009">
    <property type="protein sequence ID" value="TMI76883.1"/>
    <property type="molecule type" value="Genomic_DNA"/>
</dbReference>
<dbReference type="Pfam" id="PF04367">
    <property type="entry name" value="DUF502"/>
    <property type="match status" value="1"/>
</dbReference>
<keyword evidence="1" id="KW-0812">Transmembrane</keyword>
<dbReference type="AlphaFoldDB" id="A0A537J031"/>
<feature type="transmembrane region" description="Helical" evidence="1">
    <location>
        <begin position="49"/>
        <end position="72"/>
    </location>
</feature>
<reference evidence="2 3" key="1">
    <citation type="journal article" date="2019" name="Nat. Microbiol.">
        <title>Mediterranean grassland soil C-N compound turnover is dependent on rainfall and depth, and is mediated by genomically divergent microorganisms.</title>
        <authorList>
            <person name="Diamond S."/>
            <person name="Andeer P.F."/>
            <person name="Li Z."/>
            <person name="Crits-Christoph A."/>
            <person name="Burstein D."/>
            <person name="Anantharaman K."/>
            <person name="Lane K.R."/>
            <person name="Thomas B.C."/>
            <person name="Pan C."/>
            <person name="Northen T.R."/>
            <person name="Banfield J.F."/>
        </authorList>
    </citation>
    <scope>NUCLEOTIDE SEQUENCE [LARGE SCALE GENOMIC DNA]</scope>
    <source>
        <strain evidence="2">NP_8</strain>
    </source>
</reference>
<keyword evidence="1" id="KW-1133">Transmembrane helix</keyword>
<dbReference type="Proteomes" id="UP000318834">
    <property type="component" value="Unassembled WGS sequence"/>
</dbReference>
<gene>
    <name evidence="2" type="ORF">E6H05_02455</name>
</gene>
<dbReference type="PANTHER" id="PTHR31876">
    <property type="entry name" value="COV-LIKE PROTEIN 1"/>
    <property type="match status" value="1"/>
</dbReference>
<dbReference type="InterPro" id="IPR007462">
    <property type="entry name" value="COV1-like"/>
</dbReference>
<accession>A0A537J031</accession>
<comment type="caution">
    <text evidence="2">The sequence shown here is derived from an EMBL/GenBank/DDBJ whole genome shotgun (WGS) entry which is preliminary data.</text>
</comment>
<keyword evidence="1" id="KW-0472">Membrane</keyword>
<sequence length="210" mass="23411">MRARLRRYFFTGLIVFLPIAITLSFLLWLFRTLDRFLGWLFTLLLGEPIPGLGLVATIAVIFLIGALTTNVLGRRLVGWFDRLMLRIPLARSIYSATKQLSDSIFLQRRAAFQRAVLVEWPRQGMYTVGFVTGETGGRTQEIAGRRVLNVFVMSTPNPTTGFLALVPEDQVYPLDMSVEEGIKLMMSGGIVAPSRLPRSVSIEPGGHEAP</sequence>
<evidence type="ECO:0000256" key="1">
    <source>
        <dbReference type="SAM" id="Phobius"/>
    </source>
</evidence>
<organism evidence="2 3">
    <name type="scientific">Candidatus Segetimicrobium genomatis</name>
    <dbReference type="NCBI Taxonomy" id="2569760"/>
    <lineage>
        <taxon>Bacteria</taxon>
        <taxon>Bacillati</taxon>
        <taxon>Candidatus Sysuimicrobiota</taxon>
        <taxon>Candidatus Sysuimicrobiia</taxon>
        <taxon>Candidatus Sysuimicrobiales</taxon>
        <taxon>Candidatus Segetimicrobiaceae</taxon>
        <taxon>Candidatus Segetimicrobium</taxon>
    </lineage>
</organism>
<dbReference type="PANTHER" id="PTHR31876:SF26">
    <property type="entry name" value="PROTEIN LIKE COV 2"/>
    <property type="match status" value="1"/>
</dbReference>